<proteinExistence type="predicted"/>
<name>A0ABR3Z621_9PEZI</name>
<accession>A0ABR3Z621</accession>
<dbReference type="InterPro" id="IPR035985">
    <property type="entry name" value="Ubiquitin-activating_enz"/>
</dbReference>
<reference evidence="1 2" key="1">
    <citation type="journal article" date="2024" name="IMA Fungus">
        <title>IMA Genome - F19 : A genome assembly and annotation guide to empower mycologists, including annotated draft genome sequences of Ceratocystis pirilliformis, Diaporthe australafricana, Fusarium ophioides, Paecilomyces lecythidis, and Sporothrix stenoceras.</title>
        <authorList>
            <person name="Aylward J."/>
            <person name="Wilson A.M."/>
            <person name="Visagie C.M."/>
            <person name="Spraker J."/>
            <person name="Barnes I."/>
            <person name="Buitendag C."/>
            <person name="Ceriani C."/>
            <person name="Del Mar Angel L."/>
            <person name="du Plessis D."/>
            <person name="Fuchs T."/>
            <person name="Gasser K."/>
            <person name="Kramer D."/>
            <person name="Li W."/>
            <person name="Munsamy K."/>
            <person name="Piso A."/>
            <person name="Price J.L."/>
            <person name="Sonnekus B."/>
            <person name="Thomas C."/>
            <person name="van der Nest A."/>
            <person name="van Dijk A."/>
            <person name="van Heerden A."/>
            <person name="van Vuuren N."/>
            <person name="Yilmaz N."/>
            <person name="Duong T.A."/>
            <person name="van der Merwe N.A."/>
            <person name="Wingfield M.J."/>
            <person name="Wingfield B.D."/>
        </authorList>
    </citation>
    <scope>NUCLEOTIDE SEQUENCE [LARGE SCALE GENOMIC DNA]</scope>
    <source>
        <strain evidence="1 2">CMW 5346</strain>
    </source>
</reference>
<comment type="caution">
    <text evidence="1">The sequence shown here is derived from an EMBL/GenBank/DDBJ whole genome shotgun (WGS) entry which is preliminary data.</text>
</comment>
<evidence type="ECO:0000313" key="1">
    <source>
        <dbReference type="EMBL" id="KAL1896076.1"/>
    </source>
</evidence>
<dbReference type="EMBL" id="JAWCUI010000024">
    <property type="protein sequence ID" value="KAL1896076.1"/>
    <property type="molecule type" value="Genomic_DNA"/>
</dbReference>
<dbReference type="Gene3D" id="3.40.50.720">
    <property type="entry name" value="NAD(P)-binding Rossmann-like Domain"/>
    <property type="match status" value="1"/>
</dbReference>
<dbReference type="Proteomes" id="UP001583186">
    <property type="component" value="Unassembled WGS sequence"/>
</dbReference>
<protein>
    <submittedName>
        <fullName evidence="1">Uncharacterized protein</fullName>
    </submittedName>
</protein>
<evidence type="ECO:0000313" key="2">
    <source>
        <dbReference type="Proteomes" id="UP001583186"/>
    </source>
</evidence>
<dbReference type="SUPFAM" id="SSF69572">
    <property type="entry name" value="Activating enzymes of the ubiquitin-like proteins"/>
    <property type="match status" value="1"/>
</dbReference>
<sequence>MITVTSPANARILVIGNDNLTDAVIQNLRSKGVNVITLMNDEGSRKASHSEHFVKKDALEHIAADVEYFKSFSLVLALNQPRELELALSDARWPMGEMQSSKFVSLPMDLLPWTYAKRLEIAAVIEQEFPLELEDNKHFRAYLAAGRAFAEFQKSQGTWPTAEVADKVQALAAKAVPEASADVVGAYINQMCNAGLGSVPETIELLARLISTDAMKLITGSGHPINNVNVEEAIIIATTTYDM</sequence>
<gene>
    <name evidence="1" type="ORF">Sste5346_004815</name>
</gene>
<keyword evidence="2" id="KW-1185">Reference proteome</keyword>
<organism evidence="1 2">
    <name type="scientific">Sporothrix stenoceras</name>
    <dbReference type="NCBI Taxonomy" id="5173"/>
    <lineage>
        <taxon>Eukaryota</taxon>
        <taxon>Fungi</taxon>
        <taxon>Dikarya</taxon>
        <taxon>Ascomycota</taxon>
        <taxon>Pezizomycotina</taxon>
        <taxon>Sordariomycetes</taxon>
        <taxon>Sordariomycetidae</taxon>
        <taxon>Ophiostomatales</taxon>
        <taxon>Ophiostomataceae</taxon>
        <taxon>Sporothrix</taxon>
    </lineage>
</organism>